<gene>
    <name evidence="1" type="ORF">dnm_010080</name>
</gene>
<reference evidence="1" key="1">
    <citation type="journal article" date="2021" name="Microb. Physiol.">
        <title>Proteogenomic Insights into the Physiology of Marine, Sulfate-Reducing, Filamentous Desulfonema limicola and Desulfonema magnum.</title>
        <authorList>
            <person name="Schnaars V."/>
            <person name="Wohlbrand L."/>
            <person name="Scheve S."/>
            <person name="Hinrichs C."/>
            <person name="Reinhardt R."/>
            <person name="Rabus R."/>
        </authorList>
    </citation>
    <scope>NUCLEOTIDE SEQUENCE</scope>
    <source>
        <strain evidence="1">4be13</strain>
    </source>
</reference>
<evidence type="ECO:0000313" key="1">
    <source>
        <dbReference type="EMBL" id="QTA85004.1"/>
    </source>
</evidence>
<organism evidence="1 2">
    <name type="scientific">Desulfonema magnum</name>
    <dbReference type="NCBI Taxonomy" id="45655"/>
    <lineage>
        <taxon>Bacteria</taxon>
        <taxon>Pseudomonadati</taxon>
        <taxon>Thermodesulfobacteriota</taxon>
        <taxon>Desulfobacteria</taxon>
        <taxon>Desulfobacterales</taxon>
        <taxon>Desulfococcaceae</taxon>
        <taxon>Desulfonema</taxon>
    </lineage>
</organism>
<accession>A0A975GKU2</accession>
<sequence length="42" mass="4823">MRNCVCEKNSEETSVFATLSLAGDMLMPKYLMNCNMLTTHFF</sequence>
<protein>
    <submittedName>
        <fullName evidence="1">Uncharacterized protein</fullName>
    </submittedName>
</protein>
<name>A0A975GKU2_9BACT</name>
<dbReference type="EMBL" id="CP061800">
    <property type="protein sequence ID" value="QTA85004.1"/>
    <property type="molecule type" value="Genomic_DNA"/>
</dbReference>
<proteinExistence type="predicted"/>
<dbReference type="KEGG" id="dmm:dnm_010080"/>
<evidence type="ECO:0000313" key="2">
    <source>
        <dbReference type="Proteomes" id="UP000663722"/>
    </source>
</evidence>
<keyword evidence="2" id="KW-1185">Reference proteome</keyword>
<dbReference type="Proteomes" id="UP000663722">
    <property type="component" value="Chromosome"/>
</dbReference>
<dbReference type="AlphaFoldDB" id="A0A975GKU2"/>